<dbReference type="InterPro" id="IPR025380">
    <property type="entry name" value="DUF4369"/>
</dbReference>
<evidence type="ECO:0000313" key="7">
    <source>
        <dbReference type="Proteomes" id="UP000270673"/>
    </source>
</evidence>
<comment type="subcellular location">
    <subcellularLocation>
        <location evidence="1">Cell envelope</location>
    </subcellularLocation>
</comment>
<dbReference type="OrthoDB" id="9794348at2"/>
<dbReference type="Pfam" id="PF08534">
    <property type="entry name" value="Redoxin"/>
    <property type="match status" value="1"/>
</dbReference>
<gene>
    <name evidence="6" type="ORF">D8S85_19365</name>
</gene>
<dbReference type="Gene3D" id="3.40.30.10">
    <property type="entry name" value="Glutaredoxin"/>
    <property type="match status" value="1"/>
</dbReference>
<dbReference type="Proteomes" id="UP000270673">
    <property type="component" value="Chromosome"/>
</dbReference>
<evidence type="ECO:0000256" key="2">
    <source>
        <dbReference type="ARBA" id="ARBA00022748"/>
    </source>
</evidence>
<dbReference type="AlphaFoldDB" id="A0A3Q9IT82"/>
<dbReference type="GO" id="GO:0016491">
    <property type="term" value="F:oxidoreductase activity"/>
    <property type="evidence" value="ECO:0007669"/>
    <property type="project" value="InterPro"/>
</dbReference>
<keyword evidence="7" id="KW-1185">Reference proteome</keyword>
<dbReference type="InterPro" id="IPR036249">
    <property type="entry name" value="Thioredoxin-like_sf"/>
</dbReference>
<evidence type="ECO:0000259" key="5">
    <source>
        <dbReference type="PROSITE" id="PS51352"/>
    </source>
</evidence>
<dbReference type="InterPro" id="IPR013766">
    <property type="entry name" value="Thioredoxin_domain"/>
</dbReference>
<dbReference type="PANTHER" id="PTHR42852">
    <property type="entry name" value="THIOL:DISULFIDE INTERCHANGE PROTEIN DSBE"/>
    <property type="match status" value="1"/>
</dbReference>
<proteinExistence type="predicted"/>
<evidence type="ECO:0000256" key="4">
    <source>
        <dbReference type="ARBA" id="ARBA00023284"/>
    </source>
</evidence>
<accession>A0A3Q9IT82</accession>
<dbReference type="InterPro" id="IPR013740">
    <property type="entry name" value="Redoxin"/>
</dbReference>
<evidence type="ECO:0000313" key="6">
    <source>
        <dbReference type="EMBL" id="AZS31490.1"/>
    </source>
</evidence>
<dbReference type="SUPFAM" id="SSF52833">
    <property type="entry name" value="Thioredoxin-like"/>
    <property type="match status" value="1"/>
</dbReference>
<reference evidence="6 7" key="1">
    <citation type="submission" date="2018-10" db="EMBL/GenBank/DDBJ databases">
        <title>Butyricimonas faecalis sp. nov., isolated from human faeces and emended description of the genus Butyricimonas.</title>
        <authorList>
            <person name="Le Roy T."/>
            <person name="Van der Smissen P."/>
            <person name="Paquot A."/>
            <person name="Delzenne N."/>
            <person name="Muccioli G."/>
            <person name="Collet J.-F."/>
            <person name="Cani P.D."/>
        </authorList>
    </citation>
    <scope>NUCLEOTIDE SEQUENCE [LARGE SCALE GENOMIC DNA]</scope>
    <source>
        <strain evidence="6 7">H184</strain>
    </source>
</reference>
<dbReference type="PROSITE" id="PS51352">
    <property type="entry name" value="THIOREDOXIN_2"/>
    <property type="match status" value="1"/>
</dbReference>
<organism evidence="6 7">
    <name type="scientific">Butyricimonas faecalis</name>
    <dbReference type="NCBI Taxonomy" id="2093856"/>
    <lineage>
        <taxon>Bacteria</taxon>
        <taxon>Pseudomonadati</taxon>
        <taxon>Bacteroidota</taxon>
        <taxon>Bacteroidia</taxon>
        <taxon>Bacteroidales</taxon>
        <taxon>Odoribacteraceae</taxon>
        <taxon>Butyricimonas</taxon>
    </lineage>
</organism>
<evidence type="ECO:0000256" key="3">
    <source>
        <dbReference type="ARBA" id="ARBA00023157"/>
    </source>
</evidence>
<evidence type="ECO:0000256" key="1">
    <source>
        <dbReference type="ARBA" id="ARBA00004196"/>
    </source>
</evidence>
<dbReference type="PANTHER" id="PTHR42852:SF6">
    <property type="entry name" value="THIOL:DISULFIDE INTERCHANGE PROTEIN DSBE"/>
    <property type="match status" value="1"/>
</dbReference>
<keyword evidence="2" id="KW-0201">Cytochrome c-type biogenesis</keyword>
<keyword evidence="4" id="KW-0676">Redox-active center</keyword>
<sequence length="395" mass="44130">MKTSMFVVLASLFMACGTPKDGYVLKGDLKNAGNGYAVISVTDHAGTSVIADTAKMSGGKFCFEGKTPFVATCSLQVAPEGKEVLDMLIVLENSPIVLQGDWANLERNAMGGTFIRDMKVTGGKNTEVCNLLDEVYFSTRRLPEFKDYERLEKWFASLDENTEMTDEVIRKGDTLQELEDRFRELVFGKQLEIMAAHPSSEAAALYLTPMIGGMKLEEFERVFGQFDETVRNSEIVAGIRKELETRQRLAPGRVAPVFSLAQRDGQMLSLADLRGKVVLVDFWASWCGPCRALFPWAKEFYKKYHDKGVEILGVSVDDDVKAWGKAVDTEKLPWLHVRDAKLPNGKRAASDLYDVTGIPHLVLIDREGKIVKSGYIEYELEKLVDGLLMDKETVK</sequence>
<keyword evidence="3" id="KW-1015">Disulfide bond</keyword>
<dbReference type="KEGG" id="buy:D8S85_19365"/>
<name>A0A3Q9IT82_9BACT</name>
<dbReference type="InterPro" id="IPR050553">
    <property type="entry name" value="Thioredoxin_ResA/DsbE_sf"/>
</dbReference>
<protein>
    <submittedName>
        <fullName evidence="6">AhpC/TSA family protein</fullName>
    </submittedName>
</protein>
<dbReference type="PROSITE" id="PS51257">
    <property type="entry name" value="PROKAR_LIPOPROTEIN"/>
    <property type="match status" value="1"/>
</dbReference>
<dbReference type="GO" id="GO:0017004">
    <property type="term" value="P:cytochrome complex assembly"/>
    <property type="evidence" value="ECO:0007669"/>
    <property type="project" value="UniProtKB-KW"/>
</dbReference>
<dbReference type="Pfam" id="PF14289">
    <property type="entry name" value="DUF4369"/>
    <property type="match status" value="1"/>
</dbReference>
<dbReference type="CDD" id="cd02966">
    <property type="entry name" value="TlpA_like_family"/>
    <property type="match status" value="1"/>
</dbReference>
<feature type="domain" description="Thioredoxin" evidence="5">
    <location>
        <begin position="249"/>
        <end position="395"/>
    </location>
</feature>
<dbReference type="RefSeq" id="WP_106482139.1">
    <property type="nucleotide sequence ID" value="NZ_CP032819.1"/>
</dbReference>
<dbReference type="GO" id="GO:0030313">
    <property type="term" value="C:cell envelope"/>
    <property type="evidence" value="ECO:0007669"/>
    <property type="project" value="UniProtKB-SubCell"/>
</dbReference>
<dbReference type="EMBL" id="CP032819">
    <property type="protein sequence ID" value="AZS31490.1"/>
    <property type="molecule type" value="Genomic_DNA"/>
</dbReference>